<organism evidence="1 2">
    <name type="scientific">Cereibacter azotoformans</name>
    <dbReference type="NCBI Taxonomy" id="43057"/>
    <lineage>
        <taxon>Bacteria</taxon>
        <taxon>Pseudomonadati</taxon>
        <taxon>Pseudomonadota</taxon>
        <taxon>Alphaproteobacteria</taxon>
        <taxon>Rhodobacterales</taxon>
        <taxon>Paracoccaceae</taxon>
        <taxon>Cereibacter</taxon>
    </lineage>
</organism>
<dbReference type="AlphaFoldDB" id="A0A2T5JWN6"/>
<evidence type="ECO:0000313" key="1">
    <source>
        <dbReference type="EMBL" id="PTR14585.1"/>
    </source>
</evidence>
<dbReference type="OrthoDB" id="8449249at2"/>
<accession>A0A2T5JWN6</accession>
<protein>
    <submittedName>
        <fullName evidence="1">Uncharacterized protein</fullName>
    </submittedName>
</protein>
<comment type="caution">
    <text evidence="1">The sequence shown here is derived from an EMBL/GenBank/DDBJ whole genome shotgun (WGS) entry which is preliminary data.</text>
</comment>
<dbReference type="RefSeq" id="WP_108221701.1">
    <property type="nucleotide sequence ID" value="NZ_CP090021.1"/>
</dbReference>
<proteinExistence type="predicted"/>
<dbReference type="EMBL" id="QAOT01000016">
    <property type="protein sequence ID" value="PTR14585.1"/>
    <property type="molecule type" value="Genomic_DNA"/>
</dbReference>
<sequence length="230" mass="25484">MNSSTRRRGKRLAPEALDHRRELGEIERAELLARWVEIVARRPVKAEDGADVSREVRAKLSVRSRAEGRKPGGIKHAAREIGMPETNLRQAVKIAGLSPEAKATAKKTKAPQSVLLEAAKAPTPSEQVEVIERRAGKPELRLRSGGQRHYEADPVLSFQQIPFRPWNGIRRRRTLTPGDCPSNGRGGICVVPIHDLVAFIVDVAAQKDRFRATGRGFLQEAIFRDSASPE</sequence>
<name>A0A2T5JWN6_9RHOB</name>
<gene>
    <name evidence="1" type="ORF">C8J28_11657</name>
</gene>
<keyword evidence="2" id="KW-1185">Reference proteome</keyword>
<dbReference type="Proteomes" id="UP000244060">
    <property type="component" value="Unassembled WGS sequence"/>
</dbReference>
<evidence type="ECO:0000313" key="2">
    <source>
        <dbReference type="Proteomes" id="UP000244060"/>
    </source>
</evidence>
<reference evidence="1 2" key="1">
    <citation type="submission" date="2018-04" db="EMBL/GenBank/DDBJ databases">
        <title>Genomic Encyclopedia of Type Strains, Phase III (KMG-III): the genomes of soil and plant-associated and newly described type strains.</title>
        <authorList>
            <person name="Whitman W."/>
        </authorList>
    </citation>
    <scope>NUCLEOTIDE SEQUENCE [LARGE SCALE GENOMIC DNA]</scope>
    <source>
        <strain evidence="1 2">KA25</strain>
    </source>
</reference>